<keyword evidence="2 11" id="KW-0723">Serine/threonine-protein kinase</keyword>
<dbReference type="InterPro" id="IPR017441">
    <property type="entry name" value="Protein_kinase_ATP_BS"/>
</dbReference>
<feature type="region of interest" description="Disordered" evidence="8">
    <location>
        <begin position="1"/>
        <end position="20"/>
    </location>
</feature>
<dbReference type="SMART" id="SM00220">
    <property type="entry name" value="S_TKc"/>
    <property type="match status" value="1"/>
</dbReference>
<dbReference type="Gene3D" id="3.30.200.20">
    <property type="entry name" value="Phosphorylase Kinase, domain 1"/>
    <property type="match status" value="1"/>
</dbReference>
<dbReference type="SMART" id="SM01080">
    <property type="entry name" value="CHASE2"/>
    <property type="match status" value="1"/>
</dbReference>
<evidence type="ECO:0000256" key="3">
    <source>
        <dbReference type="ARBA" id="ARBA00022679"/>
    </source>
</evidence>
<dbReference type="PROSITE" id="PS00108">
    <property type="entry name" value="PROTEIN_KINASE_ST"/>
    <property type="match status" value="1"/>
</dbReference>
<dbReference type="Gene3D" id="1.10.510.10">
    <property type="entry name" value="Transferase(Phosphotransferase) domain 1"/>
    <property type="match status" value="1"/>
</dbReference>
<dbReference type="InterPro" id="IPR008271">
    <property type="entry name" value="Ser/Thr_kinase_AS"/>
</dbReference>
<dbReference type="InterPro" id="IPR000719">
    <property type="entry name" value="Prot_kinase_dom"/>
</dbReference>
<dbReference type="InterPro" id="IPR011990">
    <property type="entry name" value="TPR-like_helical_dom_sf"/>
</dbReference>
<evidence type="ECO:0000256" key="1">
    <source>
        <dbReference type="ARBA" id="ARBA00012513"/>
    </source>
</evidence>
<dbReference type="HOGENOM" id="CLU_015582_0_0_6"/>
<evidence type="ECO:0000256" key="8">
    <source>
        <dbReference type="SAM" id="MobiDB-lite"/>
    </source>
</evidence>
<sequence>MPVTGSDKTMVAPPPDNTRDTVALSGLSAQQRQRRPLRLRGRDLHRLLVAAFLIIILALSYAQWPRSLDHLAYDLATRMVPGEADLSSVAFVDMGPAQSTADHDTLNRALAALQSQGVQAIGVYLPLNQPQSPSDLQRLMQAAEQGERGAPDPRWLVQLDRDGRLATTLRRHGNVVLAAPPATLPAATPGSTLSPVAEGFSGWQAHPWLAPLMYAPGTNFSALPLAEPIAPLASAARAVGAALPVTPGRGVPLAVAHEDGYRSGFLLPLLAQGGMPELEPGRGLRLGAQLIPLGPGLAAHPLPPSRDLRRGGVETVSLDMVLGRGASVTERLAGRTVILGPGAARGHTGQPADTVPEALWQTYVLGSLLDGAWVRVPAWTHGLERLLLLLVCLYLLVMPARLMGRSSGLLIGLLLGVVVFNAGLLLLLVQQLWLPVTLPIVALLLGHGLIWGGLRYADANERDRLDASRAHRKLGAMLRAQGDLESAFEHLVQARVVDDGLREELYQLGHDLVRRRQYARAREVYGHLEWLSPHYRDVPVRIERLKGLAGQGRARLGTEHSTADSNLIVDGDTLEKPTLGRYQVECQLGRGSMGVVYLGVDPKIGRKVAIKTLALNQEFESEMLEQVKWRFFREAEASGRLNHRNIVTIYDVGEEHDLAFIAMDYLEGSSLESYVHRDALLPVAEVLEICAQVAEGLAYAHDQHVIHRDVKPANVIYDRSRHSVKITDFGIACLTDNNRTRTGTILGTPAFMSPEQVSGQPVDGRSDLFALGVTLYQLLTGQLPFTADTMAGLVYQITQTRHQSISELRPELGPLVALIVNRALEKDPARRYQSGTELAKGLRDCAVAMKRGPKPGQFTGHQAATP</sequence>
<dbReference type="SUPFAM" id="SSF48452">
    <property type="entry name" value="TPR-like"/>
    <property type="match status" value="1"/>
</dbReference>
<dbReference type="RefSeq" id="WP_012637279.1">
    <property type="nucleotide sequence ID" value="NC_011901.1"/>
</dbReference>
<evidence type="ECO:0000256" key="7">
    <source>
        <dbReference type="PROSITE-ProRule" id="PRU10141"/>
    </source>
</evidence>
<evidence type="ECO:0000256" key="6">
    <source>
        <dbReference type="ARBA" id="ARBA00022840"/>
    </source>
</evidence>
<dbReference type="PROSITE" id="PS50011">
    <property type="entry name" value="PROTEIN_KINASE_DOM"/>
    <property type="match status" value="1"/>
</dbReference>
<evidence type="ECO:0000313" key="11">
    <source>
        <dbReference type="EMBL" id="ACL71791.1"/>
    </source>
</evidence>
<gene>
    <name evidence="11" type="ordered locus">Tgr7_0699</name>
</gene>
<keyword evidence="5 11" id="KW-0418">Kinase</keyword>
<dbReference type="GO" id="GO:0005524">
    <property type="term" value="F:ATP binding"/>
    <property type="evidence" value="ECO:0007669"/>
    <property type="project" value="UniProtKB-UniRule"/>
</dbReference>
<evidence type="ECO:0000256" key="9">
    <source>
        <dbReference type="SAM" id="Phobius"/>
    </source>
</evidence>
<dbReference type="PANTHER" id="PTHR43289">
    <property type="entry name" value="MITOGEN-ACTIVATED PROTEIN KINASE KINASE KINASE 20-RELATED"/>
    <property type="match status" value="1"/>
</dbReference>
<dbReference type="SUPFAM" id="SSF56112">
    <property type="entry name" value="Protein kinase-like (PK-like)"/>
    <property type="match status" value="1"/>
</dbReference>
<keyword evidence="3" id="KW-0808">Transferase</keyword>
<dbReference type="FunFam" id="1.10.510.10:FF:000021">
    <property type="entry name" value="Serine/threonine protein kinase"/>
    <property type="match status" value="1"/>
</dbReference>
<reference evidence="11 12" key="1">
    <citation type="journal article" date="2011" name="Stand. Genomic Sci.">
        <title>Complete genome sequence of 'Thioalkalivibrio sulfidophilus' HL-EbGr7.</title>
        <authorList>
            <person name="Muyzer G."/>
            <person name="Sorokin D.Y."/>
            <person name="Mavromatis K."/>
            <person name="Lapidus A."/>
            <person name="Clum A."/>
            <person name="Ivanova N."/>
            <person name="Pati A."/>
            <person name="d'Haeseleer P."/>
            <person name="Woyke T."/>
            <person name="Kyrpides N.C."/>
        </authorList>
    </citation>
    <scope>NUCLEOTIDE SEQUENCE [LARGE SCALE GENOMIC DNA]</scope>
    <source>
        <strain evidence="11 12">HL-EbGR7</strain>
    </source>
</reference>
<feature type="transmembrane region" description="Helical" evidence="9">
    <location>
        <begin position="436"/>
        <end position="454"/>
    </location>
</feature>
<keyword evidence="6 7" id="KW-0067">ATP-binding</keyword>
<feature type="domain" description="Protein kinase" evidence="10">
    <location>
        <begin position="582"/>
        <end position="843"/>
    </location>
</feature>
<feature type="binding site" evidence="7">
    <location>
        <position position="611"/>
    </location>
    <ligand>
        <name>ATP</name>
        <dbReference type="ChEBI" id="CHEBI:30616"/>
    </ligand>
</feature>
<keyword evidence="9" id="KW-0472">Membrane</keyword>
<evidence type="ECO:0000256" key="2">
    <source>
        <dbReference type="ARBA" id="ARBA00022527"/>
    </source>
</evidence>
<dbReference type="STRING" id="396588.Tgr7_0699"/>
<dbReference type="PROSITE" id="PS00107">
    <property type="entry name" value="PROTEIN_KINASE_ATP"/>
    <property type="match status" value="1"/>
</dbReference>
<dbReference type="EMBL" id="CP001339">
    <property type="protein sequence ID" value="ACL71791.1"/>
    <property type="molecule type" value="Genomic_DNA"/>
</dbReference>
<feature type="transmembrane region" description="Helical" evidence="9">
    <location>
        <begin position="409"/>
        <end position="430"/>
    </location>
</feature>
<evidence type="ECO:0000256" key="4">
    <source>
        <dbReference type="ARBA" id="ARBA00022741"/>
    </source>
</evidence>
<keyword evidence="9" id="KW-0812">Transmembrane</keyword>
<dbReference type="Proteomes" id="UP000002383">
    <property type="component" value="Chromosome"/>
</dbReference>
<dbReference type="KEGG" id="tgr:Tgr7_0699"/>
<dbReference type="eggNOG" id="COG0515">
    <property type="taxonomic scope" value="Bacteria"/>
</dbReference>
<accession>B8GMF9</accession>
<dbReference type="PANTHER" id="PTHR43289:SF6">
    <property type="entry name" value="SERINE_THREONINE-PROTEIN KINASE NEKL-3"/>
    <property type="match status" value="1"/>
</dbReference>
<protein>
    <recommendedName>
        <fullName evidence="1">non-specific serine/threonine protein kinase</fullName>
        <ecNumber evidence="1">2.7.11.1</ecNumber>
    </recommendedName>
</protein>
<dbReference type="GO" id="GO:0004674">
    <property type="term" value="F:protein serine/threonine kinase activity"/>
    <property type="evidence" value="ECO:0007669"/>
    <property type="project" value="UniProtKB-KW"/>
</dbReference>
<evidence type="ECO:0000313" key="12">
    <source>
        <dbReference type="Proteomes" id="UP000002383"/>
    </source>
</evidence>
<dbReference type="Pfam" id="PF05226">
    <property type="entry name" value="CHASE2"/>
    <property type="match status" value="1"/>
</dbReference>
<name>B8GMF9_THISH</name>
<keyword evidence="4 7" id="KW-0547">Nucleotide-binding</keyword>
<feature type="transmembrane region" description="Helical" evidence="9">
    <location>
        <begin position="44"/>
        <end position="64"/>
    </location>
</feature>
<dbReference type="EC" id="2.7.11.1" evidence="1"/>
<dbReference type="AlphaFoldDB" id="B8GMF9"/>
<organism evidence="11 12">
    <name type="scientific">Thioalkalivibrio sulfidiphilus (strain HL-EbGR7)</name>
    <dbReference type="NCBI Taxonomy" id="396588"/>
    <lineage>
        <taxon>Bacteria</taxon>
        <taxon>Pseudomonadati</taxon>
        <taxon>Pseudomonadota</taxon>
        <taxon>Gammaproteobacteria</taxon>
        <taxon>Chromatiales</taxon>
        <taxon>Ectothiorhodospiraceae</taxon>
        <taxon>Thioalkalivibrio</taxon>
    </lineage>
</organism>
<dbReference type="InterPro" id="IPR007890">
    <property type="entry name" value="CHASE2"/>
</dbReference>
<proteinExistence type="predicted"/>
<dbReference type="CDD" id="cd14014">
    <property type="entry name" value="STKc_PknB_like"/>
    <property type="match status" value="1"/>
</dbReference>
<keyword evidence="12" id="KW-1185">Reference proteome</keyword>
<evidence type="ECO:0000256" key="5">
    <source>
        <dbReference type="ARBA" id="ARBA00022777"/>
    </source>
</evidence>
<evidence type="ECO:0000259" key="10">
    <source>
        <dbReference type="PROSITE" id="PS50011"/>
    </source>
</evidence>
<dbReference type="InterPro" id="IPR011009">
    <property type="entry name" value="Kinase-like_dom_sf"/>
</dbReference>
<dbReference type="Pfam" id="PF00069">
    <property type="entry name" value="Pkinase"/>
    <property type="match status" value="1"/>
</dbReference>
<keyword evidence="9" id="KW-1133">Transmembrane helix</keyword>